<protein>
    <submittedName>
        <fullName evidence="2">Dual specificity protein phosphatase family protein</fullName>
    </submittedName>
</protein>
<sequence length="166" mass="18785">MLDLNIIVCGVAEVDDHIDDADVVVSIMNPGYTVFAPPSIVEKEEENRHRVLRLEFDDVWAENYELGQEIVTKDMVFLVIDFASTHYENADNPLTFLIHCHQGVSRSAGMAIAVYTAILGDYQEAIKRVSGDRDKAVPNIEIIRLTDEIFNLNGQLINAVWKEFYV</sequence>
<reference evidence="2 3" key="1">
    <citation type="submission" date="2020-10" db="EMBL/GenBank/DDBJ databases">
        <authorList>
            <person name="Castelo-Branco R."/>
            <person name="Eusebio N."/>
            <person name="Adriana R."/>
            <person name="Vieira A."/>
            <person name="Brugerolle De Fraissinette N."/>
            <person name="Rezende De Castro R."/>
            <person name="Schneider M.P."/>
            <person name="Vasconcelos V."/>
            <person name="Leao P.N."/>
        </authorList>
    </citation>
    <scope>NUCLEOTIDE SEQUENCE [LARGE SCALE GENOMIC DNA]</scope>
    <source>
        <strain evidence="2 3">LEGE 03274</strain>
    </source>
</reference>
<dbReference type="RefSeq" id="WP_193799777.1">
    <property type="nucleotide sequence ID" value="NZ_JADEWC010000004.1"/>
</dbReference>
<feature type="domain" description="Tyrosine specific protein phosphatases" evidence="1">
    <location>
        <begin position="73"/>
        <end position="144"/>
    </location>
</feature>
<evidence type="ECO:0000313" key="3">
    <source>
        <dbReference type="Proteomes" id="UP000654604"/>
    </source>
</evidence>
<dbReference type="PROSITE" id="PS50056">
    <property type="entry name" value="TYR_PHOSPHATASE_2"/>
    <property type="match status" value="1"/>
</dbReference>
<name>A0ABR9V135_9CHRO</name>
<accession>A0ABR9V135</accession>
<dbReference type="Proteomes" id="UP000654604">
    <property type="component" value="Unassembled WGS sequence"/>
</dbReference>
<dbReference type="SUPFAM" id="SSF52799">
    <property type="entry name" value="(Phosphotyrosine protein) phosphatases II"/>
    <property type="match status" value="1"/>
</dbReference>
<comment type="caution">
    <text evidence="2">The sequence shown here is derived from an EMBL/GenBank/DDBJ whole genome shotgun (WGS) entry which is preliminary data.</text>
</comment>
<gene>
    <name evidence="2" type="ORF">IQ215_02640</name>
</gene>
<dbReference type="EMBL" id="JADEWC010000004">
    <property type="protein sequence ID" value="MBE9221585.1"/>
    <property type="molecule type" value="Genomic_DNA"/>
</dbReference>
<dbReference type="InterPro" id="IPR000387">
    <property type="entry name" value="Tyr_Pase_dom"/>
</dbReference>
<dbReference type="InterPro" id="IPR016130">
    <property type="entry name" value="Tyr_Pase_AS"/>
</dbReference>
<evidence type="ECO:0000259" key="1">
    <source>
        <dbReference type="PROSITE" id="PS50056"/>
    </source>
</evidence>
<proteinExistence type="predicted"/>
<evidence type="ECO:0000313" key="2">
    <source>
        <dbReference type="EMBL" id="MBE9221585.1"/>
    </source>
</evidence>
<dbReference type="InterPro" id="IPR029021">
    <property type="entry name" value="Prot-tyrosine_phosphatase-like"/>
</dbReference>
<keyword evidence="3" id="KW-1185">Reference proteome</keyword>
<dbReference type="Gene3D" id="3.90.190.10">
    <property type="entry name" value="Protein tyrosine phosphatase superfamily"/>
    <property type="match status" value="1"/>
</dbReference>
<organism evidence="2 3">
    <name type="scientific">Cyanobacterium stanieri LEGE 03274</name>
    <dbReference type="NCBI Taxonomy" id="1828756"/>
    <lineage>
        <taxon>Bacteria</taxon>
        <taxon>Bacillati</taxon>
        <taxon>Cyanobacteriota</taxon>
        <taxon>Cyanophyceae</taxon>
        <taxon>Oscillatoriophycideae</taxon>
        <taxon>Chroococcales</taxon>
        <taxon>Geminocystaceae</taxon>
        <taxon>Cyanobacterium</taxon>
    </lineage>
</organism>
<dbReference type="PROSITE" id="PS00383">
    <property type="entry name" value="TYR_PHOSPHATASE_1"/>
    <property type="match status" value="1"/>
</dbReference>